<accession>A0A9X4LQA3</accession>
<evidence type="ECO:0000256" key="4">
    <source>
        <dbReference type="SAM" id="SignalP"/>
    </source>
</evidence>
<keyword evidence="3" id="KW-0998">Cell outer membrane</keyword>
<protein>
    <recommendedName>
        <fullName evidence="7">Transporter</fullName>
    </recommendedName>
</protein>
<evidence type="ECO:0008006" key="7">
    <source>
        <dbReference type="Google" id="ProtNLM"/>
    </source>
</evidence>
<dbReference type="InterPro" id="IPR036942">
    <property type="entry name" value="Beta-barrel_TonB_sf"/>
</dbReference>
<comment type="caution">
    <text evidence="5">The sequence shown here is derived from an EMBL/GenBank/DDBJ whole genome shotgun (WGS) entry which is preliminary data.</text>
</comment>
<dbReference type="Gene3D" id="2.40.170.20">
    <property type="entry name" value="TonB-dependent receptor, beta-barrel domain"/>
    <property type="match status" value="1"/>
</dbReference>
<reference evidence="5" key="1">
    <citation type="submission" date="2019-02" db="EMBL/GenBank/DDBJ databases">
        <title>Draft genome of the type strain Pelomonas aquatica CCUG 52575T.</title>
        <authorList>
            <person name="Gomila M."/>
            <person name="Lalucat J."/>
        </authorList>
    </citation>
    <scope>NUCLEOTIDE SEQUENCE</scope>
    <source>
        <strain evidence="5">CCUG 52575</strain>
    </source>
</reference>
<dbReference type="AlphaFoldDB" id="A0A9X4LQA3"/>
<sequence length="317" mass="33827">MNPLQRTALGALLAAALPAAWACSSCGCTLSSDWASQGLYAASGLSLDLRHDYFNQDELRSGSNRVDRAGIALPADQEIQRNTANHVSTLTLDYGFSPDWAVALQLPYLQRSHGTVAAGDTELSTSRSSGLGDVRLLARYQGLAGERNWGLQFGLKLPTGRTDLSFATGPQAGQALDRGLQPGTGSTDLLLGAYRFGSIAARFDYFAQAQLQLPLTGKDQFKPGAGLNLSLGLRYVGDDPVTPQLQLNLRSERRESGANADAANAGSTLAYLSPGLTAALSARLRTYAFVQLPVYQRVNGLQIEPRFSASVGLHYAY</sequence>
<feature type="signal peptide" evidence="4">
    <location>
        <begin position="1"/>
        <end position="22"/>
    </location>
</feature>
<proteinExistence type="predicted"/>
<dbReference type="GO" id="GO:0009279">
    <property type="term" value="C:cell outer membrane"/>
    <property type="evidence" value="ECO:0007669"/>
    <property type="project" value="UniProtKB-SubCell"/>
</dbReference>
<gene>
    <name evidence="5" type="ORF">EXJ73_22365</name>
</gene>
<dbReference type="SUPFAM" id="SSF56935">
    <property type="entry name" value="Porins"/>
    <property type="match status" value="1"/>
</dbReference>
<dbReference type="PROSITE" id="PS51257">
    <property type="entry name" value="PROKAR_LIPOPROTEIN"/>
    <property type="match status" value="1"/>
</dbReference>
<dbReference type="EMBL" id="SGUG01000057">
    <property type="protein sequence ID" value="MDG0865210.1"/>
    <property type="molecule type" value="Genomic_DNA"/>
</dbReference>
<keyword evidence="2" id="KW-0472">Membrane</keyword>
<evidence type="ECO:0000256" key="2">
    <source>
        <dbReference type="ARBA" id="ARBA00023136"/>
    </source>
</evidence>
<dbReference type="Proteomes" id="UP001152766">
    <property type="component" value="Unassembled WGS sequence"/>
</dbReference>
<keyword evidence="6" id="KW-1185">Reference proteome</keyword>
<dbReference type="RefSeq" id="WP_268147552.1">
    <property type="nucleotide sequence ID" value="NZ_JAPPUW010000002.1"/>
</dbReference>
<evidence type="ECO:0000313" key="5">
    <source>
        <dbReference type="EMBL" id="MDG0865210.1"/>
    </source>
</evidence>
<keyword evidence="4" id="KW-0732">Signal</keyword>
<evidence type="ECO:0000256" key="3">
    <source>
        <dbReference type="ARBA" id="ARBA00023237"/>
    </source>
</evidence>
<feature type="chain" id="PRO_5040740954" description="Transporter" evidence="4">
    <location>
        <begin position="23"/>
        <end position="317"/>
    </location>
</feature>
<organism evidence="5 6">
    <name type="scientific">Pelomonas aquatica</name>
    <dbReference type="NCBI Taxonomy" id="431058"/>
    <lineage>
        <taxon>Bacteria</taxon>
        <taxon>Pseudomonadati</taxon>
        <taxon>Pseudomonadota</taxon>
        <taxon>Betaproteobacteria</taxon>
        <taxon>Burkholderiales</taxon>
        <taxon>Sphaerotilaceae</taxon>
        <taxon>Roseateles</taxon>
    </lineage>
</organism>
<name>A0A9X4LQA3_9BURK</name>
<evidence type="ECO:0000313" key="6">
    <source>
        <dbReference type="Proteomes" id="UP001152766"/>
    </source>
</evidence>
<comment type="subcellular location">
    <subcellularLocation>
        <location evidence="1">Cell outer membrane</location>
    </subcellularLocation>
</comment>
<evidence type="ECO:0000256" key="1">
    <source>
        <dbReference type="ARBA" id="ARBA00004442"/>
    </source>
</evidence>